<feature type="compositionally biased region" description="Polar residues" evidence="1">
    <location>
        <begin position="274"/>
        <end position="288"/>
    </location>
</feature>
<feature type="compositionally biased region" description="Low complexity" evidence="1">
    <location>
        <begin position="439"/>
        <end position="448"/>
    </location>
</feature>
<dbReference type="InterPro" id="IPR027267">
    <property type="entry name" value="AH/BAR_dom_sf"/>
</dbReference>
<dbReference type="PROSITE" id="PS51021">
    <property type="entry name" value="BAR"/>
    <property type="match status" value="1"/>
</dbReference>
<dbReference type="Gene3D" id="1.20.1270.60">
    <property type="entry name" value="Arfaptin homology (AH) domain/BAR domain"/>
    <property type="match status" value="1"/>
</dbReference>
<dbReference type="RefSeq" id="XP_069196230.1">
    <property type="nucleotide sequence ID" value="XM_069345489.1"/>
</dbReference>
<feature type="compositionally biased region" description="Polar residues" evidence="1">
    <location>
        <begin position="321"/>
        <end position="353"/>
    </location>
</feature>
<sequence>MNINKRLDRMKQWAGERMGGEVKTGQTDEFKALEMEMQLRHEGMDRMQKSTTTYIKSLSKVKEAEDKEKALPIGLMGATMVHHADDFEPDSEFGQCLTGFGRANERIARMQENYVANATTSWLESVERSLAQMKEYQTARKKLDQRRLAFDTSQAKMNKSKKEDFRMEEELRAQRAKYEESQDDVHRRMLDIKEAEVDSIADLTAFLEAEFAYYDRAREVLMQLKRDWPANPNNQTGHSFGNRRTPRSRSNTNNSFRGGSSNGGISEDPEEHVYSQSPSTMVSSSFNDSALRPPPTFASRSRTNSTQNSPRRELPGFDLPVQTTTTRPQITSRSATTGTFEGPASSSYQNSRDVSPAPMHRIARVATDGSSNGGIALGRSQLKPVNSRSGTDSDVFGDPEMDDYRDNRSISPSGSYNNYNNNGGGNSYNESRSASWSVQGGQQSQQYSNGGGYGDDGGMGRKKGPPPPPPSRAKKPPPPPPMKRSALSSNEVPRY</sequence>
<evidence type="ECO:0000313" key="3">
    <source>
        <dbReference type="EMBL" id="KAL1296548.1"/>
    </source>
</evidence>
<feature type="compositionally biased region" description="Polar residues" evidence="1">
    <location>
        <begin position="383"/>
        <end position="392"/>
    </location>
</feature>
<dbReference type="SMART" id="SM00721">
    <property type="entry name" value="BAR"/>
    <property type="match status" value="1"/>
</dbReference>
<comment type="caution">
    <text evidence="3">The sequence shown here is derived from an EMBL/GenBank/DDBJ whole genome shotgun (WGS) entry which is preliminary data.</text>
</comment>
<proteinExistence type="predicted"/>
<evidence type="ECO:0000259" key="2">
    <source>
        <dbReference type="PROSITE" id="PS51021"/>
    </source>
</evidence>
<feature type="compositionally biased region" description="Polar residues" evidence="1">
    <location>
        <begin position="486"/>
        <end position="495"/>
    </location>
</feature>
<gene>
    <name evidence="3" type="ORF">AAFC00_000053</name>
</gene>
<feature type="compositionally biased region" description="Low complexity" evidence="1">
    <location>
        <begin position="248"/>
        <end position="259"/>
    </location>
</feature>
<protein>
    <recommendedName>
        <fullName evidence="2">BAR domain-containing protein</fullName>
    </recommendedName>
</protein>
<feature type="compositionally biased region" description="Pro residues" evidence="1">
    <location>
        <begin position="465"/>
        <end position="482"/>
    </location>
</feature>
<organism evidence="3 4">
    <name type="scientific">Neodothiora populina</name>
    <dbReference type="NCBI Taxonomy" id="2781224"/>
    <lineage>
        <taxon>Eukaryota</taxon>
        <taxon>Fungi</taxon>
        <taxon>Dikarya</taxon>
        <taxon>Ascomycota</taxon>
        <taxon>Pezizomycotina</taxon>
        <taxon>Dothideomycetes</taxon>
        <taxon>Dothideomycetidae</taxon>
        <taxon>Dothideales</taxon>
        <taxon>Dothioraceae</taxon>
        <taxon>Neodothiora</taxon>
    </lineage>
</organism>
<keyword evidence="4" id="KW-1185">Reference proteome</keyword>
<feature type="region of interest" description="Disordered" evidence="1">
    <location>
        <begin position="228"/>
        <end position="495"/>
    </location>
</feature>
<feature type="domain" description="BAR" evidence="2">
    <location>
        <begin position="15"/>
        <end position="237"/>
    </location>
</feature>
<reference evidence="3 4" key="1">
    <citation type="submission" date="2024-07" db="EMBL/GenBank/DDBJ databases">
        <title>Draft sequence of the Neodothiora populina.</title>
        <authorList>
            <person name="Drown D.D."/>
            <person name="Schuette U.S."/>
            <person name="Buechlein A.B."/>
            <person name="Rusch D.R."/>
            <person name="Winton L.W."/>
            <person name="Adams G.A."/>
        </authorList>
    </citation>
    <scope>NUCLEOTIDE SEQUENCE [LARGE SCALE GENOMIC DNA]</scope>
    <source>
        <strain evidence="3 4">CPC 39397</strain>
    </source>
</reference>
<evidence type="ECO:0000256" key="1">
    <source>
        <dbReference type="SAM" id="MobiDB-lite"/>
    </source>
</evidence>
<dbReference type="InterPro" id="IPR004148">
    <property type="entry name" value="BAR_dom"/>
</dbReference>
<feature type="compositionally biased region" description="Polar residues" evidence="1">
    <location>
        <begin position="298"/>
        <end position="309"/>
    </location>
</feature>
<dbReference type="EMBL" id="JBFMKM010000018">
    <property type="protein sequence ID" value="KAL1296548.1"/>
    <property type="molecule type" value="Genomic_DNA"/>
</dbReference>
<dbReference type="SUPFAM" id="SSF103657">
    <property type="entry name" value="BAR/IMD domain-like"/>
    <property type="match status" value="1"/>
</dbReference>
<accession>A0ABR3P186</accession>
<dbReference type="Proteomes" id="UP001562354">
    <property type="component" value="Unassembled WGS sequence"/>
</dbReference>
<dbReference type="Pfam" id="PF03114">
    <property type="entry name" value="BAR"/>
    <property type="match status" value="1"/>
</dbReference>
<dbReference type="GeneID" id="95973756"/>
<evidence type="ECO:0000313" key="4">
    <source>
        <dbReference type="Proteomes" id="UP001562354"/>
    </source>
</evidence>
<name>A0ABR3P186_9PEZI</name>